<evidence type="ECO:0000313" key="2">
    <source>
        <dbReference type="EMBL" id="XBH22598.1"/>
    </source>
</evidence>
<evidence type="ECO:0000256" key="1">
    <source>
        <dbReference type="SAM" id="Phobius"/>
    </source>
</evidence>
<organism evidence="2">
    <name type="scientific">Jonesiaceae bacterium BS-20</name>
    <dbReference type="NCBI Taxonomy" id="3120821"/>
    <lineage>
        <taxon>Bacteria</taxon>
        <taxon>Bacillati</taxon>
        <taxon>Actinomycetota</taxon>
        <taxon>Actinomycetes</taxon>
        <taxon>Micrococcales</taxon>
        <taxon>Jonesiaceae</taxon>
    </lineage>
</organism>
<sequence>MTSEPGFNPYTQGRSSGGLGRLVTVLAVIFGALLVVFYAKQGYDNARFDCLSQASASQDVVAEFSLSWMPPFGVCTINGQLQSV</sequence>
<keyword evidence="1" id="KW-0812">Transmembrane</keyword>
<dbReference type="AlphaFoldDB" id="A0AAU7DXP9"/>
<gene>
    <name evidence="2" type="ORF">V5R04_05085</name>
</gene>
<accession>A0AAU7DXP9</accession>
<keyword evidence="1" id="KW-0472">Membrane</keyword>
<keyword evidence="1" id="KW-1133">Transmembrane helix</keyword>
<protein>
    <recommendedName>
        <fullName evidence="3">Transmembrane protein</fullName>
    </recommendedName>
</protein>
<evidence type="ECO:0008006" key="3">
    <source>
        <dbReference type="Google" id="ProtNLM"/>
    </source>
</evidence>
<proteinExistence type="predicted"/>
<name>A0AAU7DXP9_9MICO</name>
<feature type="transmembrane region" description="Helical" evidence="1">
    <location>
        <begin position="20"/>
        <end position="39"/>
    </location>
</feature>
<dbReference type="EMBL" id="CP146203">
    <property type="protein sequence ID" value="XBH22598.1"/>
    <property type="molecule type" value="Genomic_DNA"/>
</dbReference>
<reference evidence="2" key="1">
    <citation type="submission" date="2024-02" db="EMBL/GenBank/DDBJ databases">
        <title>Tomenella chthoni gen. nov. sp. nov., a member of the family Jonesiaceae isolated from bat guano.</title>
        <authorList>
            <person name="Miller S.L."/>
            <person name="King J."/>
            <person name="Sankaranarayanan K."/>
            <person name="Lawson P.A."/>
        </authorList>
    </citation>
    <scope>NUCLEOTIDE SEQUENCE</scope>
    <source>
        <strain evidence="2">BS-20</strain>
    </source>
</reference>